<evidence type="ECO:0000256" key="1">
    <source>
        <dbReference type="SAM" id="MobiDB-lite"/>
    </source>
</evidence>
<protein>
    <recommendedName>
        <fullName evidence="5">DUF4352 domain-containing protein</fullName>
    </recommendedName>
</protein>
<evidence type="ECO:0000313" key="3">
    <source>
        <dbReference type="EMBL" id="MBU9723368.1"/>
    </source>
</evidence>
<dbReference type="RefSeq" id="WP_216943385.1">
    <property type="nucleotide sequence ID" value="NZ_JAHQCR010000075.1"/>
</dbReference>
<dbReference type="Proteomes" id="UP000790580">
    <property type="component" value="Unassembled WGS sequence"/>
</dbReference>
<sequence>MKICLYLTTIFFAVVVVVACSNEEDASTGAEEVADETEVDDTVNDEPIEVNGDEDVIDENKTQVATESEDIAVSSDDAEEDSSVEDLSTEVSASSLPETLELDETQYHENGTILTLESIHFNEEYITVNITVLNASGKDISITAAGRTGAELEDDTGETMYYYQPPKENESLDIPEGDRMTASLIFVGMLPEEATSLHLTLNSIFGGSSRITHNPMFEFEDISLGR</sequence>
<proteinExistence type="predicted"/>
<dbReference type="EMBL" id="JAHQCR010000075">
    <property type="protein sequence ID" value="MBU9723368.1"/>
    <property type="molecule type" value="Genomic_DNA"/>
</dbReference>
<evidence type="ECO:0008006" key="5">
    <source>
        <dbReference type="Google" id="ProtNLM"/>
    </source>
</evidence>
<accession>A0ABS6JXQ2</accession>
<dbReference type="PROSITE" id="PS51257">
    <property type="entry name" value="PROKAR_LIPOPROTEIN"/>
    <property type="match status" value="1"/>
</dbReference>
<evidence type="ECO:0000256" key="2">
    <source>
        <dbReference type="SAM" id="SignalP"/>
    </source>
</evidence>
<reference evidence="3 4" key="1">
    <citation type="submission" date="2021-06" db="EMBL/GenBank/DDBJ databases">
        <title>Bacillus sp. RD4P76, an endophyte from a halophyte.</title>
        <authorList>
            <person name="Sun J.-Q."/>
        </authorList>
    </citation>
    <scope>NUCLEOTIDE SEQUENCE [LARGE SCALE GENOMIC DNA]</scope>
    <source>
        <strain evidence="3 4">JCM 17098</strain>
    </source>
</reference>
<gene>
    <name evidence="3" type="ORF">KS407_18275</name>
</gene>
<comment type="caution">
    <text evidence="3">The sequence shown here is derived from an EMBL/GenBank/DDBJ whole genome shotgun (WGS) entry which is preliminary data.</text>
</comment>
<feature type="compositionally biased region" description="Acidic residues" evidence="1">
    <location>
        <begin position="76"/>
        <end position="88"/>
    </location>
</feature>
<feature type="signal peptide" evidence="2">
    <location>
        <begin position="1"/>
        <end position="19"/>
    </location>
</feature>
<feature type="region of interest" description="Disordered" evidence="1">
    <location>
        <begin position="68"/>
        <end position="93"/>
    </location>
</feature>
<evidence type="ECO:0000313" key="4">
    <source>
        <dbReference type="Proteomes" id="UP000790580"/>
    </source>
</evidence>
<feature type="chain" id="PRO_5047369962" description="DUF4352 domain-containing protein" evidence="2">
    <location>
        <begin position="20"/>
        <end position="226"/>
    </location>
</feature>
<keyword evidence="2" id="KW-0732">Signal</keyword>
<keyword evidence="4" id="KW-1185">Reference proteome</keyword>
<organism evidence="3 4">
    <name type="scientific">Evansella alkalicola</name>
    <dbReference type="NCBI Taxonomy" id="745819"/>
    <lineage>
        <taxon>Bacteria</taxon>
        <taxon>Bacillati</taxon>
        <taxon>Bacillota</taxon>
        <taxon>Bacilli</taxon>
        <taxon>Bacillales</taxon>
        <taxon>Bacillaceae</taxon>
        <taxon>Evansella</taxon>
    </lineage>
</organism>
<name>A0ABS6JXQ2_9BACI</name>